<protein>
    <submittedName>
        <fullName evidence="1">Uncharacterized protein</fullName>
    </submittedName>
</protein>
<evidence type="ECO:0000313" key="1">
    <source>
        <dbReference type="EMBL" id="KIJ94198.1"/>
    </source>
</evidence>
<reference evidence="1 2" key="1">
    <citation type="submission" date="2014-04" db="EMBL/GenBank/DDBJ databases">
        <authorList>
            <consortium name="DOE Joint Genome Institute"/>
            <person name="Kuo A."/>
            <person name="Kohler A."/>
            <person name="Nagy L.G."/>
            <person name="Floudas D."/>
            <person name="Copeland A."/>
            <person name="Barry K.W."/>
            <person name="Cichocki N."/>
            <person name="Veneault-Fourrey C."/>
            <person name="LaButti K."/>
            <person name="Lindquist E.A."/>
            <person name="Lipzen A."/>
            <person name="Lundell T."/>
            <person name="Morin E."/>
            <person name="Murat C."/>
            <person name="Sun H."/>
            <person name="Tunlid A."/>
            <person name="Henrissat B."/>
            <person name="Grigoriev I.V."/>
            <person name="Hibbett D.S."/>
            <person name="Martin F."/>
            <person name="Nordberg H.P."/>
            <person name="Cantor M.N."/>
            <person name="Hua S.X."/>
        </authorList>
    </citation>
    <scope>NUCLEOTIDE SEQUENCE [LARGE SCALE GENOMIC DNA]</scope>
    <source>
        <strain evidence="1 2">LaAM-08-1</strain>
    </source>
</reference>
<gene>
    <name evidence="1" type="ORF">K443DRAFT_110846</name>
</gene>
<dbReference type="HOGENOM" id="CLU_2661223_0_0_1"/>
<proteinExistence type="predicted"/>
<accession>A0A0C9WYY0</accession>
<dbReference type="STRING" id="1095629.A0A0C9WYY0"/>
<dbReference type="AlphaFoldDB" id="A0A0C9WYY0"/>
<evidence type="ECO:0000313" key="2">
    <source>
        <dbReference type="Proteomes" id="UP000054477"/>
    </source>
</evidence>
<organism evidence="1 2">
    <name type="scientific">Laccaria amethystina LaAM-08-1</name>
    <dbReference type="NCBI Taxonomy" id="1095629"/>
    <lineage>
        <taxon>Eukaryota</taxon>
        <taxon>Fungi</taxon>
        <taxon>Dikarya</taxon>
        <taxon>Basidiomycota</taxon>
        <taxon>Agaricomycotina</taxon>
        <taxon>Agaricomycetes</taxon>
        <taxon>Agaricomycetidae</taxon>
        <taxon>Agaricales</taxon>
        <taxon>Agaricineae</taxon>
        <taxon>Hydnangiaceae</taxon>
        <taxon>Laccaria</taxon>
    </lineage>
</organism>
<name>A0A0C9WYY0_9AGAR</name>
<keyword evidence="2" id="KW-1185">Reference proteome</keyword>
<dbReference type="Proteomes" id="UP000054477">
    <property type="component" value="Unassembled WGS sequence"/>
</dbReference>
<dbReference type="EMBL" id="KN838805">
    <property type="protein sequence ID" value="KIJ94198.1"/>
    <property type="molecule type" value="Genomic_DNA"/>
</dbReference>
<feature type="non-terminal residue" evidence="1">
    <location>
        <position position="76"/>
    </location>
</feature>
<dbReference type="OrthoDB" id="3104129at2759"/>
<reference evidence="2" key="2">
    <citation type="submission" date="2015-01" db="EMBL/GenBank/DDBJ databases">
        <title>Evolutionary Origins and Diversification of the Mycorrhizal Mutualists.</title>
        <authorList>
            <consortium name="DOE Joint Genome Institute"/>
            <consortium name="Mycorrhizal Genomics Consortium"/>
            <person name="Kohler A."/>
            <person name="Kuo A."/>
            <person name="Nagy L.G."/>
            <person name="Floudas D."/>
            <person name="Copeland A."/>
            <person name="Barry K.W."/>
            <person name="Cichocki N."/>
            <person name="Veneault-Fourrey C."/>
            <person name="LaButti K."/>
            <person name="Lindquist E.A."/>
            <person name="Lipzen A."/>
            <person name="Lundell T."/>
            <person name="Morin E."/>
            <person name="Murat C."/>
            <person name="Riley R."/>
            <person name="Ohm R."/>
            <person name="Sun H."/>
            <person name="Tunlid A."/>
            <person name="Henrissat B."/>
            <person name="Grigoriev I.V."/>
            <person name="Hibbett D.S."/>
            <person name="Martin F."/>
        </authorList>
    </citation>
    <scope>NUCLEOTIDE SEQUENCE [LARGE SCALE GENOMIC DNA]</scope>
    <source>
        <strain evidence="2">LaAM-08-1</strain>
    </source>
</reference>
<sequence>MSSLKQGASPPLITDNPTSLDLLDATLRTDNRINYEDVPSQIEVTCAVHAYGVKDKDSPEMWAEIILYLKDDIMPA</sequence>